<evidence type="ECO:0000313" key="4">
    <source>
        <dbReference type="EMBL" id="KAF5397508.1"/>
    </source>
</evidence>
<dbReference type="InterPro" id="IPR036412">
    <property type="entry name" value="HAD-like_sf"/>
</dbReference>
<keyword evidence="5" id="KW-1185">Reference proteome</keyword>
<organism evidence="4 5">
    <name type="scientific">Paragonimus heterotremus</name>
    <dbReference type="NCBI Taxonomy" id="100268"/>
    <lineage>
        <taxon>Eukaryota</taxon>
        <taxon>Metazoa</taxon>
        <taxon>Spiralia</taxon>
        <taxon>Lophotrochozoa</taxon>
        <taxon>Platyhelminthes</taxon>
        <taxon>Trematoda</taxon>
        <taxon>Digenea</taxon>
        <taxon>Plagiorchiida</taxon>
        <taxon>Troglotremata</taxon>
        <taxon>Troglotrematidae</taxon>
        <taxon>Paragonimus</taxon>
    </lineage>
</organism>
<dbReference type="Proteomes" id="UP000748531">
    <property type="component" value="Unassembled WGS sequence"/>
</dbReference>
<dbReference type="SMART" id="SM00577">
    <property type="entry name" value="CPDc"/>
    <property type="match status" value="1"/>
</dbReference>
<comment type="subcellular location">
    <subcellularLocation>
        <location evidence="1">Mitochondrion inner membrane</location>
        <topology evidence="1">Single-pass membrane protein</topology>
    </subcellularLocation>
</comment>
<protein>
    <recommendedName>
        <fullName evidence="1">Mitochondrial import inner membrane translocase subunit TIM50</fullName>
    </recommendedName>
</protein>
<feature type="domain" description="FCP1 homology" evidence="3">
    <location>
        <begin position="21"/>
        <end position="213"/>
    </location>
</feature>
<dbReference type="InterPro" id="IPR023214">
    <property type="entry name" value="HAD_sf"/>
</dbReference>
<dbReference type="EMBL" id="LUCH01006169">
    <property type="protein sequence ID" value="KAF5397508.1"/>
    <property type="molecule type" value="Genomic_DNA"/>
</dbReference>
<comment type="similarity">
    <text evidence="1">Belongs to the TIM50 family.</text>
</comment>
<feature type="region of interest" description="Disordered" evidence="2">
    <location>
        <begin position="283"/>
        <end position="314"/>
    </location>
</feature>
<dbReference type="Gene3D" id="3.40.50.1000">
    <property type="entry name" value="HAD superfamily/HAD-like"/>
    <property type="match status" value="1"/>
</dbReference>
<gene>
    <name evidence="4" type="ORF">PHET_09703</name>
</gene>
<dbReference type="PROSITE" id="PS50969">
    <property type="entry name" value="FCP1"/>
    <property type="match status" value="1"/>
</dbReference>
<keyword evidence="1" id="KW-0809">Transit peptide</keyword>
<dbReference type="SUPFAM" id="SSF56784">
    <property type="entry name" value="HAD-like"/>
    <property type="match status" value="1"/>
</dbReference>
<evidence type="ECO:0000259" key="3">
    <source>
        <dbReference type="PROSITE" id="PS50969"/>
    </source>
</evidence>
<keyword evidence="1" id="KW-0811">Translocation</keyword>
<dbReference type="OrthoDB" id="10249888at2759"/>
<dbReference type="GO" id="GO:0015031">
    <property type="term" value="P:protein transport"/>
    <property type="evidence" value="ECO:0007669"/>
    <property type="project" value="UniProtKB-KW"/>
</dbReference>
<dbReference type="GO" id="GO:0005744">
    <property type="term" value="C:TIM23 mitochondrial import inner membrane translocase complex"/>
    <property type="evidence" value="ECO:0007669"/>
    <property type="project" value="UniProtKB-UniRule"/>
</dbReference>
<dbReference type="InterPro" id="IPR004274">
    <property type="entry name" value="FCP1_dom"/>
</dbReference>
<evidence type="ECO:0000256" key="1">
    <source>
        <dbReference type="RuleBase" id="RU365079"/>
    </source>
</evidence>
<evidence type="ECO:0000313" key="5">
    <source>
        <dbReference type="Proteomes" id="UP000748531"/>
    </source>
</evidence>
<dbReference type="Pfam" id="PF03031">
    <property type="entry name" value="NIF"/>
    <property type="match status" value="1"/>
</dbReference>
<name>A0A8J4WET2_9TREM</name>
<evidence type="ECO:0000256" key="2">
    <source>
        <dbReference type="SAM" id="MobiDB-lite"/>
    </source>
</evidence>
<dbReference type="AlphaFoldDB" id="A0A8J4WET2"/>
<keyword evidence="1" id="KW-0653">Protein transport</keyword>
<comment type="function">
    <text evidence="1">Essential component of the TIM23 complex, a complex that mediates the translocation of transit peptide-containing proteins across the mitochondrial inner membrane.</text>
</comment>
<comment type="subunit">
    <text evidence="1">Component of the TIM23 complex.</text>
</comment>
<dbReference type="PANTHER" id="PTHR12210">
    <property type="entry name" value="DULLARD PROTEIN PHOSPHATASE"/>
    <property type="match status" value="1"/>
</dbReference>
<feature type="compositionally biased region" description="Low complexity" evidence="2">
    <location>
        <begin position="296"/>
        <end position="309"/>
    </location>
</feature>
<comment type="caution">
    <text evidence="4">The sequence shown here is derived from an EMBL/GenBank/DDBJ whole genome shotgun (WGS) entry which is preliminary data.</text>
</comment>
<proteinExistence type="inferred from homology"/>
<sequence length="393" mass="45453">MSHLNNTVLELCSHLTPAFCQNNRKLILVCDMDETLVTEVHNGEKVIIRPKVCYMLRSLRNLYELCLVTYSTRERTNHIVSQHLDPDTRIFCNRILCREDIVPYFKNKFDAFLAHMPKSFGKDKMATREVVGNVNFRKSLSSRSVNRGFNTVRSRRPPVWTYVVALDDFPMAWSNVPTCIPIRPFLVDGFNRSRSHKTESNYVLSLHKFLTKLHNAVFRDTRATISRLENTENKSSMDNLRGRCSSAYSVITKIRRRPSQAHRFQAFCHLDPGRLIDFEQRSNSLHRHPRESNEFRTSSSLRSTPTLSSGITPPYAERHLPIVNRNGYPDQFTSNCSPYPRTPMTFGTGDRDRSGLTENDRLHSCVTPSKQLIRHVYRRARLLPDTCTPAHLI</sequence>
<keyword evidence="1" id="KW-0496">Mitochondrion</keyword>
<keyword evidence="1" id="KW-0813">Transport</keyword>
<reference evidence="4" key="1">
    <citation type="submission" date="2019-05" db="EMBL/GenBank/DDBJ databases">
        <title>Annotation for the trematode Paragonimus heterotremus.</title>
        <authorList>
            <person name="Choi Y.-J."/>
        </authorList>
    </citation>
    <scope>NUCLEOTIDE SEQUENCE</scope>
    <source>
        <strain evidence="4">LC</strain>
    </source>
</reference>
<dbReference type="InterPro" id="IPR050365">
    <property type="entry name" value="TIM50"/>
</dbReference>
<accession>A0A8J4WET2</accession>